<dbReference type="GO" id="GO:0016020">
    <property type="term" value="C:membrane"/>
    <property type="evidence" value="ECO:0007669"/>
    <property type="project" value="UniProtKB-SubCell"/>
</dbReference>
<evidence type="ECO:0000256" key="5">
    <source>
        <dbReference type="ARBA" id="ARBA00023136"/>
    </source>
</evidence>
<comment type="domain">
    <text evidence="7">The DHHC domain is required for palmitoyltransferase activity.</text>
</comment>
<evidence type="ECO:0000256" key="4">
    <source>
        <dbReference type="ARBA" id="ARBA00022989"/>
    </source>
</evidence>
<dbReference type="InterPro" id="IPR001594">
    <property type="entry name" value="Palmitoyltrfase_DHHC"/>
</dbReference>
<dbReference type="GO" id="GO:0019706">
    <property type="term" value="F:protein-cysteine S-palmitoyltransferase activity"/>
    <property type="evidence" value="ECO:0007669"/>
    <property type="project" value="UniProtKB-EC"/>
</dbReference>
<dbReference type="PROSITE" id="PS50216">
    <property type="entry name" value="DHHC"/>
    <property type="match status" value="1"/>
</dbReference>
<evidence type="ECO:0000259" key="8">
    <source>
        <dbReference type="Pfam" id="PF01529"/>
    </source>
</evidence>
<dbReference type="EMBL" id="UYYG01001168">
    <property type="protein sequence ID" value="VDN58422.1"/>
    <property type="molecule type" value="Genomic_DNA"/>
</dbReference>
<gene>
    <name evidence="9" type="ORF">DME_LOCUS8395</name>
</gene>
<proteinExistence type="inferred from homology"/>
<organism evidence="10 12">
    <name type="scientific">Dracunculus medinensis</name>
    <name type="common">Guinea worm</name>
    <dbReference type="NCBI Taxonomy" id="318479"/>
    <lineage>
        <taxon>Eukaryota</taxon>
        <taxon>Metazoa</taxon>
        <taxon>Ecdysozoa</taxon>
        <taxon>Nematoda</taxon>
        <taxon>Chromadorea</taxon>
        <taxon>Rhabditida</taxon>
        <taxon>Spirurina</taxon>
        <taxon>Dracunculoidea</taxon>
        <taxon>Dracunculidae</taxon>
        <taxon>Dracunculus</taxon>
    </lineage>
</organism>
<dbReference type="AlphaFoldDB" id="A0A158Q4B9"/>
<dbReference type="GO" id="GO:0005783">
    <property type="term" value="C:endoplasmic reticulum"/>
    <property type="evidence" value="ECO:0007669"/>
    <property type="project" value="TreeGrafter"/>
</dbReference>
<feature type="transmembrane region" description="Helical" evidence="7">
    <location>
        <begin position="256"/>
        <end position="279"/>
    </location>
</feature>
<reference evidence="12" key="1">
    <citation type="submission" date="2016-04" db="UniProtKB">
        <authorList>
            <consortium name="WormBaseParasite"/>
        </authorList>
    </citation>
    <scope>IDENTIFICATION</scope>
</reference>
<evidence type="ECO:0000313" key="12">
    <source>
        <dbReference type="WBParaSite" id="DME_0000451201-mRNA-1"/>
    </source>
</evidence>
<keyword evidence="6 7" id="KW-0012">Acyltransferase</keyword>
<sequence length="333" mass="39772">MSWYSKIYIFERKYRKKHPVTGFLLKMAMNAPLIMNFIIMAYSYYVYIWLICLTCLTSSIQITIYLIIFHAILFMMFWSLIRSLITSTARVPNDYFVMIFHFERLFTHRNMKSNPIQFQIEFHVDEEVDRKLKEITPMKDGKYQPDESSVDQIREQKKILEDFAKSRKLMLFEVDKYNRLRYCYICRLIKPDRSHHCSSCGFCVLKFDHHCPWINKCISNSNYKYFLLYLFYGCCLIIWIFLSSSECLIRYFISEIAISLLEITMIILLMLICIVFGFYPFGELMIYHISGNANADYNIGIYENFYAALGWGFWGIPINTSVSNGLKFPLRYR</sequence>
<dbReference type="Pfam" id="PF01529">
    <property type="entry name" value="DHHC"/>
    <property type="match status" value="1"/>
</dbReference>
<feature type="transmembrane region" description="Helical" evidence="7">
    <location>
        <begin position="20"/>
        <end position="42"/>
    </location>
</feature>
<evidence type="ECO:0000256" key="1">
    <source>
        <dbReference type="ARBA" id="ARBA00004141"/>
    </source>
</evidence>
<dbReference type="OrthoDB" id="9909019at2759"/>
<comment type="catalytic activity">
    <reaction evidence="7">
        <text>L-cysteinyl-[protein] + hexadecanoyl-CoA = S-hexadecanoyl-L-cysteinyl-[protein] + CoA</text>
        <dbReference type="Rhea" id="RHEA:36683"/>
        <dbReference type="Rhea" id="RHEA-COMP:10131"/>
        <dbReference type="Rhea" id="RHEA-COMP:11032"/>
        <dbReference type="ChEBI" id="CHEBI:29950"/>
        <dbReference type="ChEBI" id="CHEBI:57287"/>
        <dbReference type="ChEBI" id="CHEBI:57379"/>
        <dbReference type="ChEBI" id="CHEBI:74151"/>
        <dbReference type="EC" id="2.3.1.225"/>
    </reaction>
</comment>
<dbReference type="WBParaSite" id="DME_0000451201-mRNA-1">
    <property type="protein sequence ID" value="DME_0000451201-mRNA-1"/>
    <property type="gene ID" value="DME_0000451201"/>
</dbReference>
<dbReference type="PANTHER" id="PTHR22883">
    <property type="entry name" value="ZINC FINGER DHHC DOMAIN CONTAINING PROTEIN"/>
    <property type="match status" value="1"/>
</dbReference>
<feature type="transmembrane region" description="Helical" evidence="7">
    <location>
        <begin position="226"/>
        <end position="244"/>
    </location>
</feature>
<reference evidence="9 11" key="2">
    <citation type="submission" date="2018-11" db="EMBL/GenBank/DDBJ databases">
        <authorList>
            <consortium name="Pathogen Informatics"/>
        </authorList>
    </citation>
    <scope>NUCLEOTIDE SEQUENCE [LARGE SCALE GENOMIC DNA]</scope>
</reference>
<keyword evidence="11" id="KW-1185">Reference proteome</keyword>
<evidence type="ECO:0000256" key="6">
    <source>
        <dbReference type="ARBA" id="ARBA00023315"/>
    </source>
</evidence>
<accession>A0A158Q4B9</accession>
<comment type="similarity">
    <text evidence="7">Belongs to the DHHC palmitoyltransferase family.</text>
</comment>
<keyword evidence="3 7" id="KW-0812">Transmembrane</keyword>
<feature type="domain" description="Palmitoyltransferase DHHC" evidence="8">
    <location>
        <begin position="177"/>
        <end position="290"/>
    </location>
</feature>
<evidence type="ECO:0000313" key="11">
    <source>
        <dbReference type="Proteomes" id="UP000274756"/>
    </source>
</evidence>
<dbReference type="GO" id="GO:0005794">
    <property type="term" value="C:Golgi apparatus"/>
    <property type="evidence" value="ECO:0007669"/>
    <property type="project" value="TreeGrafter"/>
</dbReference>
<comment type="subcellular location">
    <subcellularLocation>
        <location evidence="1">Membrane</location>
        <topology evidence="1">Multi-pass membrane protein</topology>
    </subcellularLocation>
</comment>
<dbReference type="Proteomes" id="UP000038040">
    <property type="component" value="Unplaced"/>
</dbReference>
<protein>
    <recommendedName>
        <fullName evidence="7">Palmitoyltransferase</fullName>
        <ecNumber evidence="7">2.3.1.225</ecNumber>
    </recommendedName>
</protein>
<name>A0A158Q4B9_DRAME</name>
<dbReference type="PANTHER" id="PTHR22883:SF452">
    <property type="entry name" value="PALMITOYLTRANSFERASE"/>
    <property type="match status" value="1"/>
</dbReference>
<keyword evidence="4 7" id="KW-1133">Transmembrane helix</keyword>
<evidence type="ECO:0000313" key="10">
    <source>
        <dbReference type="Proteomes" id="UP000038040"/>
    </source>
</evidence>
<evidence type="ECO:0000256" key="2">
    <source>
        <dbReference type="ARBA" id="ARBA00022679"/>
    </source>
</evidence>
<dbReference type="InterPro" id="IPR039859">
    <property type="entry name" value="PFA4/ZDH16/20/ERF2-like"/>
</dbReference>
<keyword evidence="5 7" id="KW-0472">Membrane</keyword>
<dbReference type="GO" id="GO:0006612">
    <property type="term" value="P:protein targeting to membrane"/>
    <property type="evidence" value="ECO:0007669"/>
    <property type="project" value="TreeGrafter"/>
</dbReference>
<evidence type="ECO:0000256" key="7">
    <source>
        <dbReference type="RuleBase" id="RU079119"/>
    </source>
</evidence>
<feature type="transmembrane region" description="Helical" evidence="7">
    <location>
        <begin position="48"/>
        <end position="81"/>
    </location>
</feature>
<dbReference type="Proteomes" id="UP000274756">
    <property type="component" value="Unassembled WGS sequence"/>
</dbReference>
<keyword evidence="2 7" id="KW-0808">Transferase</keyword>
<evidence type="ECO:0000256" key="3">
    <source>
        <dbReference type="ARBA" id="ARBA00022692"/>
    </source>
</evidence>
<dbReference type="STRING" id="318479.A0A158Q4B9"/>
<evidence type="ECO:0000313" key="9">
    <source>
        <dbReference type="EMBL" id="VDN58422.1"/>
    </source>
</evidence>
<dbReference type="EC" id="2.3.1.225" evidence="7"/>